<dbReference type="EMBL" id="CCKQ01011584">
    <property type="protein sequence ID" value="CDW83159.1"/>
    <property type="molecule type" value="Genomic_DNA"/>
</dbReference>
<evidence type="ECO:0000256" key="1">
    <source>
        <dbReference type="SAM" id="Coils"/>
    </source>
</evidence>
<dbReference type="Gene3D" id="1.25.10.10">
    <property type="entry name" value="Leucine-rich Repeat Variant"/>
    <property type="match status" value="1"/>
</dbReference>
<reference evidence="2 3" key="1">
    <citation type="submission" date="2014-06" db="EMBL/GenBank/DDBJ databases">
        <authorList>
            <person name="Swart Estienne"/>
        </authorList>
    </citation>
    <scope>NUCLEOTIDE SEQUENCE [LARGE SCALE GENOMIC DNA]</scope>
    <source>
        <strain evidence="2 3">130c</strain>
    </source>
</reference>
<gene>
    <name evidence="2" type="primary">Contig6649.g7113</name>
    <name evidence="2" type="ORF">STYLEM_12199</name>
</gene>
<organism evidence="2 3">
    <name type="scientific">Stylonychia lemnae</name>
    <name type="common">Ciliate</name>
    <dbReference type="NCBI Taxonomy" id="5949"/>
    <lineage>
        <taxon>Eukaryota</taxon>
        <taxon>Sar</taxon>
        <taxon>Alveolata</taxon>
        <taxon>Ciliophora</taxon>
        <taxon>Intramacronucleata</taxon>
        <taxon>Spirotrichea</taxon>
        <taxon>Stichotrichia</taxon>
        <taxon>Sporadotrichida</taxon>
        <taxon>Oxytrichidae</taxon>
        <taxon>Stylonychinae</taxon>
        <taxon>Stylonychia</taxon>
    </lineage>
</organism>
<evidence type="ECO:0000313" key="3">
    <source>
        <dbReference type="Proteomes" id="UP000039865"/>
    </source>
</evidence>
<keyword evidence="1" id="KW-0175">Coiled coil</keyword>
<proteinExistence type="predicted"/>
<dbReference type="InParanoid" id="A0A078ALQ2"/>
<evidence type="ECO:0000313" key="2">
    <source>
        <dbReference type="EMBL" id="CDW83159.1"/>
    </source>
</evidence>
<dbReference type="Proteomes" id="UP000039865">
    <property type="component" value="Unassembled WGS sequence"/>
</dbReference>
<feature type="coiled-coil region" evidence="1">
    <location>
        <begin position="304"/>
        <end position="385"/>
    </location>
</feature>
<dbReference type="AlphaFoldDB" id="A0A078ALQ2"/>
<dbReference type="SUPFAM" id="SSF48371">
    <property type="entry name" value="ARM repeat"/>
    <property type="match status" value="1"/>
</dbReference>
<dbReference type="InterPro" id="IPR011989">
    <property type="entry name" value="ARM-like"/>
</dbReference>
<accession>A0A078ALQ2</accession>
<keyword evidence="3" id="KW-1185">Reference proteome</keyword>
<name>A0A078ALQ2_STYLE</name>
<dbReference type="InterPro" id="IPR016024">
    <property type="entry name" value="ARM-type_fold"/>
</dbReference>
<sequence>MLKQTNNKQMLIQKRLNFQEQFFRMAESRNLLPEGSHDNASVFAKFKPSKPLLRKMNMGQHILSQSYQESEQALEFCAFLMRYHRALDYGDFSDNAFVVQRLRRFEDFKCWNDIEDSLALGEQNAKNFEAFKMTNENALQEILQHLERIVRDYATKDEVGRELDMMKDRMFNEMDTQLTQANMQSSLLKNHTPHRADGFDTGQYKKVLELMLDLEKKLEGRMDELQGDFRKDLIKYLDDRDLKTDLTNIIEDKIDNLEFSFNTKVLSRLDLLEKAYDQQIKNYTIFENKLEVENQKGLKIEDTLRDQIDLIQALNNKLALQEETLKETKNYFYGKLTSIEKEIIQKAFGEAANIKYDFSAHEETIKKLEDEIEALQKDFFLFKDRTEKQVQEGLQLTKQTRNDYIMRMKEMYDENNRMIKETKEIIDMIKGKHQDAIAHLDKKQQTIIQHIQQLETDFKVQVDRNLRELENTDLKQQKEIADLNDYFKKLRTEVIDLGTHIGQEISRVINQSNVTLNEYGKRQQDIENTLRRQIDDMIQKFGLYSKDFTNIGENFARLNDGQNKLAIALNSHDTEIARLRNDIIGNLDSVRKMEDFLNNNSKLNSLVEEANKLWTFFQKFIDEHSVDRIKIIRSRDNSLTDKINAMDWLARYAEFVTPDQISNVVMAFKDIYSGPDVGLRDGFINHKHNSEAIPTVVQMLRNLRSKRNTIALDEETFDQNMSILLSILEPLLINDQNLETFFKLSVVQDLCQLLHEQPLPSENQGAGAKVFRQHFKYAIRCITSCLRNEIGVQEVMKNDTYFKRVLRILEEFQEEEIVANSSKIVRLVLRDEVYYDRVVMAYSQIGNFLLQLMNQHFYSAAIIQETTAAFRNYTRKPNYLNTINSDLLKVLVNVVREPKFDKQKFVTLQAIKNLSRSAEHERYFKQIGANDVLVMSNMSNQVGNQVIGNSLSRKV</sequence>
<protein>
    <submittedName>
        <fullName evidence="2">Uncharacterized protein</fullName>
    </submittedName>
</protein>